<feature type="domain" description="LysM" evidence="4">
    <location>
        <begin position="36"/>
        <end position="80"/>
    </location>
</feature>
<dbReference type="InterPro" id="IPR036779">
    <property type="entry name" value="LysM_dom_sf"/>
</dbReference>
<keyword evidence="1" id="KW-0147">Chitin-binding</keyword>
<name>A0AA39T1Z0_ACESA</name>
<dbReference type="Proteomes" id="UP001168877">
    <property type="component" value="Unassembled WGS sequence"/>
</dbReference>
<feature type="transmembrane region" description="Helical" evidence="3">
    <location>
        <begin position="7"/>
        <end position="28"/>
    </location>
</feature>
<comment type="caution">
    <text evidence="5">The sequence shown here is derived from an EMBL/GenBank/DDBJ whole genome shotgun (WGS) entry which is preliminary data.</text>
</comment>
<evidence type="ECO:0000259" key="4">
    <source>
        <dbReference type="PROSITE" id="PS51782"/>
    </source>
</evidence>
<accession>A0AA39T1Z0</accession>
<dbReference type="InterPro" id="IPR052210">
    <property type="entry name" value="LysM1-like"/>
</dbReference>
<evidence type="ECO:0000256" key="1">
    <source>
        <dbReference type="ARBA" id="ARBA00022669"/>
    </source>
</evidence>
<keyword evidence="3" id="KW-0472">Membrane</keyword>
<keyword evidence="3" id="KW-0812">Transmembrane</keyword>
<dbReference type="GO" id="GO:0008061">
    <property type="term" value="F:chitin binding"/>
    <property type="evidence" value="ECO:0007669"/>
    <property type="project" value="UniProtKB-KW"/>
</dbReference>
<dbReference type="PANTHER" id="PTHR34997">
    <property type="entry name" value="AM15"/>
    <property type="match status" value="1"/>
</dbReference>
<reference evidence="5" key="2">
    <citation type="submission" date="2023-06" db="EMBL/GenBank/DDBJ databases">
        <authorList>
            <person name="Swenson N.G."/>
            <person name="Wegrzyn J.L."/>
            <person name="Mcevoy S.L."/>
        </authorList>
    </citation>
    <scope>NUCLEOTIDE SEQUENCE</scope>
    <source>
        <strain evidence="5">NS2018</strain>
        <tissue evidence="5">Leaf</tissue>
    </source>
</reference>
<keyword evidence="3" id="KW-1133">Transmembrane helix</keyword>
<organism evidence="5 6">
    <name type="scientific">Acer saccharum</name>
    <name type="common">Sugar maple</name>
    <dbReference type="NCBI Taxonomy" id="4024"/>
    <lineage>
        <taxon>Eukaryota</taxon>
        <taxon>Viridiplantae</taxon>
        <taxon>Streptophyta</taxon>
        <taxon>Embryophyta</taxon>
        <taxon>Tracheophyta</taxon>
        <taxon>Spermatophyta</taxon>
        <taxon>Magnoliopsida</taxon>
        <taxon>eudicotyledons</taxon>
        <taxon>Gunneridae</taxon>
        <taxon>Pentapetalae</taxon>
        <taxon>rosids</taxon>
        <taxon>malvids</taxon>
        <taxon>Sapindales</taxon>
        <taxon>Sapindaceae</taxon>
        <taxon>Hippocastanoideae</taxon>
        <taxon>Acereae</taxon>
        <taxon>Acer</taxon>
    </lineage>
</organism>
<dbReference type="PROSITE" id="PS51782">
    <property type="entry name" value="LYSM"/>
    <property type="match status" value="1"/>
</dbReference>
<gene>
    <name evidence="5" type="ORF">LWI29_030958</name>
</gene>
<dbReference type="InterPro" id="IPR018392">
    <property type="entry name" value="LysM"/>
</dbReference>
<keyword evidence="2" id="KW-0843">Virulence</keyword>
<dbReference type="EMBL" id="JAUESC010000003">
    <property type="protein sequence ID" value="KAK0602164.1"/>
    <property type="molecule type" value="Genomic_DNA"/>
</dbReference>
<dbReference type="Gene3D" id="3.10.350.10">
    <property type="entry name" value="LysM domain"/>
    <property type="match status" value="1"/>
</dbReference>
<protein>
    <recommendedName>
        <fullName evidence="4">LysM domain-containing protein</fullName>
    </recommendedName>
</protein>
<proteinExistence type="predicted"/>
<dbReference type="Pfam" id="PF01476">
    <property type="entry name" value="LysM"/>
    <property type="match status" value="1"/>
</dbReference>
<keyword evidence="6" id="KW-1185">Reference proteome</keyword>
<dbReference type="CDD" id="cd00118">
    <property type="entry name" value="LysM"/>
    <property type="match status" value="1"/>
</dbReference>
<dbReference type="SUPFAM" id="SSF54106">
    <property type="entry name" value="LysM domain"/>
    <property type="match status" value="1"/>
</dbReference>
<dbReference type="AlphaFoldDB" id="A0AA39T1Z0"/>
<evidence type="ECO:0000256" key="2">
    <source>
        <dbReference type="ARBA" id="ARBA00023026"/>
    </source>
</evidence>
<dbReference type="PANTHER" id="PTHR34997:SF1">
    <property type="entry name" value="PEPTIDOGLYCAN-BINDING LYSIN DOMAIN"/>
    <property type="match status" value="1"/>
</dbReference>
<reference evidence="5" key="1">
    <citation type="journal article" date="2022" name="Plant J.">
        <title>Strategies of tolerance reflected in two North American maple genomes.</title>
        <authorList>
            <person name="McEvoy S.L."/>
            <person name="Sezen U.U."/>
            <person name="Trouern-Trend A."/>
            <person name="McMahon S.M."/>
            <person name="Schaberg P.G."/>
            <person name="Yang J."/>
            <person name="Wegrzyn J.L."/>
            <person name="Swenson N.G."/>
        </authorList>
    </citation>
    <scope>NUCLEOTIDE SEQUENCE</scope>
    <source>
        <strain evidence="5">NS2018</strain>
    </source>
</reference>
<sequence>MGKYKKIQTPVLMIALLFIFTMVNFGFLDGKASCERVYVVRIGDSCTAIAQTFNLSTATFVSRNPNLNCIELFVGQWVCVSP</sequence>
<dbReference type="SMART" id="SM00257">
    <property type="entry name" value="LysM"/>
    <property type="match status" value="1"/>
</dbReference>
<evidence type="ECO:0000256" key="3">
    <source>
        <dbReference type="SAM" id="Phobius"/>
    </source>
</evidence>
<evidence type="ECO:0000313" key="6">
    <source>
        <dbReference type="Proteomes" id="UP001168877"/>
    </source>
</evidence>
<evidence type="ECO:0000313" key="5">
    <source>
        <dbReference type="EMBL" id="KAK0602164.1"/>
    </source>
</evidence>